<gene>
    <name evidence="1" type="ORF">E2C01_082304</name>
</gene>
<sequence length="107" mass="11447">MSLSQQLALTESPLESALAAQSHCSATASIGGGAEGRKKYVLGLASFVKTLQLPPPRMSEKILVKQESDSAKPFLASQANEKRPAAYTLHVVRTRHRYTDLGKGGIP</sequence>
<protein>
    <submittedName>
        <fullName evidence="1">Uncharacterized protein</fullName>
    </submittedName>
</protein>
<dbReference type="AlphaFoldDB" id="A0A5B7IU66"/>
<dbReference type="EMBL" id="VSRR010074515">
    <property type="protein sequence ID" value="MPC87442.1"/>
    <property type="molecule type" value="Genomic_DNA"/>
</dbReference>
<organism evidence="1 2">
    <name type="scientific">Portunus trituberculatus</name>
    <name type="common">Swimming crab</name>
    <name type="synonym">Neptunus trituberculatus</name>
    <dbReference type="NCBI Taxonomy" id="210409"/>
    <lineage>
        <taxon>Eukaryota</taxon>
        <taxon>Metazoa</taxon>
        <taxon>Ecdysozoa</taxon>
        <taxon>Arthropoda</taxon>
        <taxon>Crustacea</taxon>
        <taxon>Multicrustacea</taxon>
        <taxon>Malacostraca</taxon>
        <taxon>Eumalacostraca</taxon>
        <taxon>Eucarida</taxon>
        <taxon>Decapoda</taxon>
        <taxon>Pleocyemata</taxon>
        <taxon>Brachyura</taxon>
        <taxon>Eubrachyura</taxon>
        <taxon>Portunoidea</taxon>
        <taxon>Portunidae</taxon>
        <taxon>Portuninae</taxon>
        <taxon>Portunus</taxon>
    </lineage>
</organism>
<proteinExistence type="predicted"/>
<accession>A0A5B7IU66</accession>
<evidence type="ECO:0000313" key="2">
    <source>
        <dbReference type="Proteomes" id="UP000324222"/>
    </source>
</evidence>
<comment type="caution">
    <text evidence="1">The sequence shown here is derived from an EMBL/GenBank/DDBJ whole genome shotgun (WGS) entry which is preliminary data.</text>
</comment>
<dbReference type="Proteomes" id="UP000324222">
    <property type="component" value="Unassembled WGS sequence"/>
</dbReference>
<reference evidence="1 2" key="1">
    <citation type="submission" date="2019-05" db="EMBL/GenBank/DDBJ databases">
        <title>Another draft genome of Portunus trituberculatus and its Hox gene families provides insights of decapod evolution.</title>
        <authorList>
            <person name="Jeong J.-H."/>
            <person name="Song I."/>
            <person name="Kim S."/>
            <person name="Choi T."/>
            <person name="Kim D."/>
            <person name="Ryu S."/>
            <person name="Kim W."/>
        </authorList>
    </citation>
    <scope>NUCLEOTIDE SEQUENCE [LARGE SCALE GENOMIC DNA]</scope>
    <source>
        <tissue evidence="1">Muscle</tissue>
    </source>
</reference>
<keyword evidence="2" id="KW-1185">Reference proteome</keyword>
<evidence type="ECO:0000313" key="1">
    <source>
        <dbReference type="EMBL" id="MPC87442.1"/>
    </source>
</evidence>
<name>A0A5B7IU66_PORTR</name>